<keyword evidence="1" id="KW-0175">Coiled coil</keyword>
<dbReference type="InterPro" id="IPR021244">
    <property type="entry name" value="DUF2802"/>
</dbReference>
<proteinExistence type="predicted"/>
<comment type="caution">
    <text evidence="2">The sequence shown here is derived from an EMBL/GenBank/DDBJ whole genome shotgun (WGS) entry which is preliminary data.</text>
</comment>
<protein>
    <recommendedName>
        <fullName evidence="4">DUF2802 domain-containing protein</fullName>
    </recommendedName>
</protein>
<evidence type="ECO:0000256" key="1">
    <source>
        <dbReference type="SAM" id="Coils"/>
    </source>
</evidence>
<name>A0A1T2LB15_9GAMM</name>
<evidence type="ECO:0000313" key="2">
    <source>
        <dbReference type="EMBL" id="OOZ42146.1"/>
    </source>
</evidence>
<keyword evidence="3" id="KW-1185">Reference proteome</keyword>
<evidence type="ECO:0000313" key="3">
    <source>
        <dbReference type="Proteomes" id="UP000191110"/>
    </source>
</evidence>
<feature type="coiled-coil region" evidence="1">
    <location>
        <begin position="54"/>
        <end position="81"/>
    </location>
</feature>
<dbReference type="AlphaFoldDB" id="A0A1T2LB15"/>
<dbReference type="OrthoDB" id="7068231at2"/>
<reference evidence="2 3" key="1">
    <citation type="submission" date="2016-11" db="EMBL/GenBank/DDBJ databases">
        <title>Mixed transmission modes and dynamic genome evolution in an obligate animal-bacterial symbiosis.</title>
        <authorList>
            <person name="Russell S.L."/>
            <person name="Corbett-Detig R.B."/>
            <person name="Cavanaugh C.M."/>
        </authorList>
    </citation>
    <scope>NUCLEOTIDE SEQUENCE [LARGE SCALE GENOMIC DNA]</scope>
    <source>
        <strain evidence="2">Sveles-Q1</strain>
    </source>
</reference>
<sequence>MTIALFIVSLAALATAAVAIYQLTRVRRELDAFRQTRVDLNATRDDVSALCSGAVGVGNRLNKLEQRLRSQNERQDQLDLRTSGERPYLQAGKLVHSGASIDELINTCGLTRGEAELIFMMNSAESAGNA</sequence>
<gene>
    <name evidence="2" type="ORF">BOW53_00785</name>
</gene>
<dbReference type="Pfam" id="PF10975">
    <property type="entry name" value="DUF2802"/>
    <property type="match status" value="1"/>
</dbReference>
<dbReference type="EMBL" id="MPRL01000002">
    <property type="protein sequence ID" value="OOZ42146.1"/>
    <property type="molecule type" value="Genomic_DNA"/>
</dbReference>
<organism evidence="2 3">
    <name type="scientific">Solemya pervernicosa gill symbiont</name>
    <dbReference type="NCBI Taxonomy" id="642797"/>
    <lineage>
        <taxon>Bacteria</taxon>
        <taxon>Pseudomonadati</taxon>
        <taxon>Pseudomonadota</taxon>
        <taxon>Gammaproteobacteria</taxon>
        <taxon>sulfur-oxidizing symbionts</taxon>
    </lineage>
</organism>
<evidence type="ECO:0008006" key="4">
    <source>
        <dbReference type="Google" id="ProtNLM"/>
    </source>
</evidence>
<dbReference type="Proteomes" id="UP000191110">
    <property type="component" value="Unassembled WGS sequence"/>
</dbReference>
<dbReference type="RefSeq" id="WP_078482174.1">
    <property type="nucleotide sequence ID" value="NZ_MPRL01000002.1"/>
</dbReference>
<accession>A0A1T2LB15</accession>